<evidence type="ECO:0000256" key="1">
    <source>
        <dbReference type="SAM" id="MobiDB-lite"/>
    </source>
</evidence>
<protein>
    <recommendedName>
        <fullName evidence="7">Small secreted protein</fullName>
    </recommendedName>
</protein>
<evidence type="ECO:0008006" key="7">
    <source>
        <dbReference type="Google" id="ProtNLM"/>
    </source>
</evidence>
<feature type="region of interest" description="Disordered" evidence="1">
    <location>
        <begin position="160"/>
        <end position="206"/>
    </location>
</feature>
<keyword evidence="2" id="KW-0732">Signal</keyword>
<evidence type="ECO:0000313" key="6">
    <source>
        <dbReference type="Proteomes" id="UP001195724"/>
    </source>
</evidence>
<accession>A0A8T8I463</accession>
<evidence type="ECO:0000313" key="3">
    <source>
        <dbReference type="EMBL" id="MBM7811869.1"/>
    </source>
</evidence>
<evidence type="ECO:0000313" key="5">
    <source>
        <dbReference type="Proteomes" id="UP000671828"/>
    </source>
</evidence>
<dbReference type="EMBL" id="JAFBCL010000001">
    <property type="protein sequence ID" value="MBM7811869.1"/>
    <property type="molecule type" value="Genomic_DNA"/>
</dbReference>
<reference evidence="3 6" key="1">
    <citation type="submission" date="2021-01" db="EMBL/GenBank/DDBJ databases">
        <title>Sequencing the genomes of 1000 actinobacteria strains.</title>
        <authorList>
            <person name="Klenk H.-P."/>
        </authorList>
    </citation>
    <scope>NUCLEOTIDE SEQUENCE [LARGE SCALE GENOMIC DNA]</scope>
    <source>
        <strain evidence="3 6">DSM 44581</strain>
    </source>
</reference>
<gene>
    <name evidence="4" type="ORF">J7S33_14045</name>
    <name evidence="3" type="ORF">JOE68_002734</name>
</gene>
<proteinExistence type="predicted"/>
<dbReference type="PROSITE" id="PS51257">
    <property type="entry name" value="PROKAR_LIPOPROTEIN"/>
    <property type="match status" value="1"/>
</dbReference>
<organism evidence="4 5">
    <name type="scientific">Saccharothrix algeriensis</name>
    <dbReference type="NCBI Taxonomy" id="173560"/>
    <lineage>
        <taxon>Bacteria</taxon>
        <taxon>Bacillati</taxon>
        <taxon>Actinomycetota</taxon>
        <taxon>Actinomycetes</taxon>
        <taxon>Pseudonocardiales</taxon>
        <taxon>Pseudonocardiaceae</taxon>
        <taxon>Saccharothrix</taxon>
    </lineage>
</organism>
<feature type="chain" id="PRO_5038495379" description="Small secreted protein" evidence="2">
    <location>
        <begin position="21"/>
        <end position="206"/>
    </location>
</feature>
<dbReference type="EMBL" id="CP072788">
    <property type="protein sequence ID" value="QTR05592.1"/>
    <property type="molecule type" value="Genomic_DNA"/>
</dbReference>
<dbReference type="AlphaFoldDB" id="A0A8T8I463"/>
<evidence type="ECO:0000256" key="2">
    <source>
        <dbReference type="SAM" id="SignalP"/>
    </source>
</evidence>
<dbReference type="RefSeq" id="WP_204842707.1">
    <property type="nucleotide sequence ID" value="NZ_JAFBCL010000001.1"/>
</dbReference>
<name>A0A8T8I463_9PSEU</name>
<dbReference type="Proteomes" id="UP001195724">
    <property type="component" value="Unassembled WGS sequence"/>
</dbReference>
<feature type="compositionally biased region" description="Low complexity" evidence="1">
    <location>
        <begin position="183"/>
        <end position="206"/>
    </location>
</feature>
<evidence type="ECO:0000313" key="4">
    <source>
        <dbReference type="EMBL" id="QTR05592.1"/>
    </source>
</evidence>
<sequence>MRIRLALVAAAALAAGCGSGGDPAPSTSAAPNDAVAYMDRVCTAAASFVSVPKTPPKLDANDPVKLKADMSAYMGQMADAFNQTAGKLREVGPSPVAGGDEQVSKMATTFSEIAQSFSDAKVAVEQADANDPVGGLQAAGEAIARLDQFVEPLKQLEATPELRDAAEQAESCQALRTLRPSESESSGSSEPSSPPASTSAPASPTT</sequence>
<keyword evidence="6" id="KW-1185">Reference proteome</keyword>
<reference evidence="4" key="2">
    <citation type="submission" date="2021-04" db="EMBL/GenBank/DDBJ databases">
        <title>Saccharothrix algeriensis WGS.</title>
        <authorList>
            <person name="Stuskova K."/>
            <person name="Hakalova E."/>
            <person name="Tebbal A.B."/>
            <person name="Eichmeier A."/>
        </authorList>
    </citation>
    <scope>NUCLEOTIDE SEQUENCE</scope>
    <source>
        <strain evidence="4">NRRL B-24137</strain>
    </source>
</reference>
<feature type="signal peptide" evidence="2">
    <location>
        <begin position="1"/>
        <end position="20"/>
    </location>
</feature>
<dbReference type="Proteomes" id="UP000671828">
    <property type="component" value="Chromosome"/>
</dbReference>